<protein>
    <recommendedName>
        <fullName evidence="13">Exopolygalacturonase</fullName>
    </recommendedName>
</protein>
<feature type="signal peptide" evidence="10">
    <location>
        <begin position="1"/>
        <end position="20"/>
    </location>
</feature>
<proteinExistence type="inferred from homology"/>
<evidence type="ECO:0008006" key="13">
    <source>
        <dbReference type="Google" id="ProtNLM"/>
    </source>
</evidence>
<evidence type="ECO:0000256" key="7">
    <source>
        <dbReference type="ARBA" id="ARBA00023316"/>
    </source>
</evidence>
<sequence>MASVAGGLLFLFLHIFAAHANNYIASSSSPPKFFNVLSYGAIPDGQTDNSQAFSKAWNEACKWNNRNGQNVVLVPSGTFMVNSVLFMGPCRSRMVFMLRGVIKAPSNPSLFFTDTWIGFRYINGLVVKGGGTIDGQGNFAWPYNDCFTNRQCKTLPVSMRFDFITNGRVRNLRSINSKNGHFTLYSCNNLNITKIRLTAPEESPNTDGIKIGMSTNIKISHSIIGTGDDCIAMLSGSENIDISSVLCGPGHGISIGSLGNNVAKEFVRGVKLRNCTFVSTQNGLRIKTRPSSFPSFVSDVIFSGITMANVNNPLIIDQQYCPQGNCFYQEERNAGVMINDVTFMNIWGTSRSEVAINLQCSEDIPCQNVKLVNINLAYSSTSAKQMVSKCVNVKGVSYGRIQPSGCL</sequence>
<dbReference type="PROSITE" id="PS00502">
    <property type="entry name" value="POLYGALACTURONASE"/>
    <property type="match status" value="1"/>
</dbReference>
<keyword evidence="6 9" id="KW-0326">Glycosidase</keyword>
<evidence type="ECO:0000313" key="12">
    <source>
        <dbReference type="Proteomes" id="UP001454036"/>
    </source>
</evidence>
<keyword evidence="12" id="KW-1185">Reference proteome</keyword>
<dbReference type="Gene3D" id="2.160.20.10">
    <property type="entry name" value="Single-stranded right-handed beta-helix, Pectin lyase-like"/>
    <property type="match status" value="1"/>
</dbReference>
<keyword evidence="10" id="KW-0732">Signal</keyword>
<evidence type="ECO:0000256" key="2">
    <source>
        <dbReference type="ARBA" id="ARBA00008834"/>
    </source>
</evidence>
<evidence type="ECO:0000256" key="4">
    <source>
        <dbReference type="ARBA" id="ARBA00022525"/>
    </source>
</evidence>
<dbReference type="AlphaFoldDB" id="A0AAV3QUG3"/>
<feature type="chain" id="PRO_5043573523" description="Exopolygalacturonase" evidence="10">
    <location>
        <begin position="21"/>
        <end position="407"/>
    </location>
</feature>
<dbReference type="SUPFAM" id="SSF51126">
    <property type="entry name" value="Pectin lyase-like"/>
    <property type="match status" value="1"/>
</dbReference>
<evidence type="ECO:0000256" key="5">
    <source>
        <dbReference type="ARBA" id="ARBA00022801"/>
    </source>
</evidence>
<evidence type="ECO:0000256" key="8">
    <source>
        <dbReference type="PROSITE-ProRule" id="PRU10052"/>
    </source>
</evidence>
<dbReference type="GO" id="GO:0004650">
    <property type="term" value="F:polygalacturonase activity"/>
    <property type="evidence" value="ECO:0007669"/>
    <property type="project" value="InterPro"/>
</dbReference>
<dbReference type="InterPro" id="IPR011050">
    <property type="entry name" value="Pectin_lyase_fold/virulence"/>
</dbReference>
<dbReference type="GO" id="GO:0071555">
    <property type="term" value="P:cell wall organization"/>
    <property type="evidence" value="ECO:0007669"/>
    <property type="project" value="UniProtKB-KW"/>
</dbReference>
<evidence type="ECO:0000256" key="1">
    <source>
        <dbReference type="ARBA" id="ARBA00004191"/>
    </source>
</evidence>
<evidence type="ECO:0000313" key="11">
    <source>
        <dbReference type="EMBL" id="GAA0167190.1"/>
    </source>
</evidence>
<dbReference type="PANTHER" id="PTHR31375">
    <property type="match status" value="1"/>
</dbReference>
<comment type="caution">
    <text evidence="11">The sequence shown here is derived from an EMBL/GenBank/DDBJ whole genome shotgun (WGS) entry which is preliminary data.</text>
</comment>
<accession>A0AAV3QUG3</accession>
<name>A0AAV3QUG3_LITER</name>
<dbReference type="Proteomes" id="UP001454036">
    <property type="component" value="Unassembled WGS sequence"/>
</dbReference>
<gene>
    <name evidence="11" type="ORF">LIER_22178</name>
</gene>
<comment type="similarity">
    <text evidence="2 9">Belongs to the glycosyl hydrolase 28 family.</text>
</comment>
<dbReference type="InterPro" id="IPR006626">
    <property type="entry name" value="PbH1"/>
</dbReference>
<dbReference type="InterPro" id="IPR012334">
    <property type="entry name" value="Pectin_lyas_fold"/>
</dbReference>
<keyword evidence="4" id="KW-0964">Secreted</keyword>
<comment type="subcellular location">
    <subcellularLocation>
        <location evidence="1">Secreted</location>
        <location evidence="1">Cell wall</location>
    </subcellularLocation>
</comment>
<dbReference type="Pfam" id="PF00295">
    <property type="entry name" value="Glyco_hydro_28"/>
    <property type="match status" value="1"/>
</dbReference>
<evidence type="ECO:0000256" key="9">
    <source>
        <dbReference type="RuleBase" id="RU361169"/>
    </source>
</evidence>
<dbReference type="EMBL" id="BAABME010005998">
    <property type="protein sequence ID" value="GAA0167190.1"/>
    <property type="molecule type" value="Genomic_DNA"/>
</dbReference>
<dbReference type="GO" id="GO:0005975">
    <property type="term" value="P:carbohydrate metabolic process"/>
    <property type="evidence" value="ECO:0007669"/>
    <property type="project" value="InterPro"/>
</dbReference>
<dbReference type="FunFam" id="2.160.20.10:FF:000004">
    <property type="entry name" value="Pectin lyase-like superfamily protein"/>
    <property type="match status" value="1"/>
</dbReference>
<keyword evidence="3" id="KW-0134">Cell wall</keyword>
<evidence type="ECO:0000256" key="3">
    <source>
        <dbReference type="ARBA" id="ARBA00022512"/>
    </source>
</evidence>
<dbReference type="SMART" id="SM00710">
    <property type="entry name" value="PbH1"/>
    <property type="match status" value="6"/>
</dbReference>
<evidence type="ECO:0000256" key="10">
    <source>
        <dbReference type="SAM" id="SignalP"/>
    </source>
</evidence>
<keyword evidence="5 9" id="KW-0378">Hydrolase</keyword>
<keyword evidence="7" id="KW-0961">Cell wall biogenesis/degradation</keyword>
<dbReference type="InterPro" id="IPR000743">
    <property type="entry name" value="Glyco_hydro_28"/>
</dbReference>
<feature type="active site" evidence="8">
    <location>
        <position position="251"/>
    </location>
</feature>
<reference evidence="11 12" key="1">
    <citation type="submission" date="2024-01" db="EMBL/GenBank/DDBJ databases">
        <title>The complete chloroplast genome sequence of Lithospermum erythrorhizon: insights into the phylogenetic relationship among Boraginaceae species and the maternal lineages of purple gromwells.</title>
        <authorList>
            <person name="Okada T."/>
            <person name="Watanabe K."/>
        </authorList>
    </citation>
    <scope>NUCLEOTIDE SEQUENCE [LARGE SCALE GENOMIC DNA]</scope>
</reference>
<evidence type="ECO:0000256" key="6">
    <source>
        <dbReference type="ARBA" id="ARBA00023295"/>
    </source>
</evidence>
<organism evidence="11 12">
    <name type="scientific">Lithospermum erythrorhizon</name>
    <name type="common">Purple gromwell</name>
    <name type="synonym">Lithospermum officinale var. erythrorhizon</name>
    <dbReference type="NCBI Taxonomy" id="34254"/>
    <lineage>
        <taxon>Eukaryota</taxon>
        <taxon>Viridiplantae</taxon>
        <taxon>Streptophyta</taxon>
        <taxon>Embryophyta</taxon>
        <taxon>Tracheophyta</taxon>
        <taxon>Spermatophyta</taxon>
        <taxon>Magnoliopsida</taxon>
        <taxon>eudicotyledons</taxon>
        <taxon>Gunneridae</taxon>
        <taxon>Pentapetalae</taxon>
        <taxon>asterids</taxon>
        <taxon>lamiids</taxon>
        <taxon>Boraginales</taxon>
        <taxon>Boraginaceae</taxon>
        <taxon>Boraginoideae</taxon>
        <taxon>Lithospermeae</taxon>
        <taxon>Lithospermum</taxon>
    </lineage>
</organism>